<keyword evidence="5" id="KW-1015">Disulfide bond</keyword>
<name>A0A7I4BRV4_PHYPA</name>
<keyword evidence="7" id="KW-1185">Reference proteome</keyword>
<dbReference type="PANTHER" id="PTHR33109:SF4">
    <property type="entry name" value="EPIDERMAL PATTERNING FACTOR-LIKE PROTEIN 6"/>
    <property type="match status" value="1"/>
</dbReference>
<reference evidence="6 7" key="1">
    <citation type="journal article" date="2008" name="Science">
        <title>The Physcomitrella genome reveals evolutionary insights into the conquest of land by plants.</title>
        <authorList>
            <person name="Rensing S."/>
            <person name="Lang D."/>
            <person name="Zimmer A."/>
            <person name="Terry A."/>
            <person name="Salamov A."/>
            <person name="Shapiro H."/>
            <person name="Nishiyama T."/>
            <person name="Perroud P.-F."/>
            <person name="Lindquist E."/>
            <person name="Kamisugi Y."/>
            <person name="Tanahashi T."/>
            <person name="Sakakibara K."/>
            <person name="Fujita T."/>
            <person name="Oishi K."/>
            <person name="Shin-I T."/>
            <person name="Kuroki Y."/>
            <person name="Toyoda A."/>
            <person name="Suzuki Y."/>
            <person name="Hashimoto A."/>
            <person name="Yamaguchi K."/>
            <person name="Sugano A."/>
            <person name="Kohara Y."/>
            <person name="Fujiyama A."/>
            <person name="Anterola A."/>
            <person name="Aoki S."/>
            <person name="Ashton N."/>
            <person name="Barbazuk W.B."/>
            <person name="Barker E."/>
            <person name="Bennetzen J."/>
            <person name="Bezanilla M."/>
            <person name="Blankenship R."/>
            <person name="Cho S.H."/>
            <person name="Dutcher S."/>
            <person name="Estelle M."/>
            <person name="Fawcett J.A."/>
            <person name="Gundlach H."/>
            <person name="Hanada K."/>
            <person name="Heyl A."/>
            <person name="Hicks K.A."/>
            <person name="Hugh J."/>
            <person name="Lohr M."/>
            <person name="Mayer K."/>
            <person name="Melkozernov A."/>
            <person name="Murata T."/>
            <person name="Nelson D."/>
            <person name="Pils B."/>
            <person name="Prigge M."/>
            <person name="Reiss B."/>
            <person name="Renner T."/>
            <person name="Rombauts S."/>
            <person name="Rushton P."/>
            <person name="Sanderfoot A."/>
            <person name="Schween G."/>
            <person name="Shiu S.-H."/>
            <person name="Stueber K."/>
            <person name="Theodoulou F.L."/>
            <person name="Tu H."/>
            <person name="Van de Peer Y."/>
            <person name="Verrier P.J."/>
            <person name="Waters E."/>
            <person name="Wood A."/>
            <person name="Yang L."/>
            <person name="Cove D."/>
            <person name="Cuming A."/>
            <person name="Hasebe M."/>
            <person name="Lucas S."/>
            <person name="Mishler D.B."/>
            <person name="Reski R."/>
            <person name="Grigoriev I."/>
            <person name="Quatrano R.S."/>
            <person name="Boore J.L."/>
        </authorList>
    </citation>
    <scope>NUCLEOTIDE SEQUENCE [LARGE SCALE GENOMIC DNA]</scope>
    <source>
        <strain evidence="6 7">cv. Gransden 2004</strain>
    </source>
</reference>
<sequence length="128" mass="14263">MISGPPLTASSTATPQVELTWDPKSEEEMEIAEVIWNRDRQYQDLSPWSSQRANIRHGNVKVVGRDRSIFGHRILLGSAPPSCQGKCGVCVPCSPIHVSLGGPHGSITQQEYYPEVWRCKCGNHFFMP</sequence>
<dbReference type="EMBL" id="ABEU02000001">
    <property type="status" value="NOT_ANNOTATED_CDS"/>
    <property type="molecule type" value="Genomic_DNA"/>
</dbReference>
<dbReference type="EnsemblPlants" id="Pp3c1_26030V3.3">
    <property type="protein sequence ID" value="Pp3c1_26030V3.3"/>
    <property type="gene ID" value="Pp3c1_26030"/>
</dbReference>
<accession>A0A7I4BRV4</accession>
<dbReference type="Proteomes" id="UP000006727">
    <property type="component" value="Chromosome 1"/>
</dbReference>
<keyword evidence="3" id="KW-0964">Secreted</keyword>
<dbReference type="InterPro" id="IPR039455">
    <property type="entry name" value="EPFL"/>
</dbReference>
<reference evidence="6" key="3">
    <citation type="submission" date="2020-12" db="UniProtKB">
        <authorList>
            <consortium name="EnsemblPlants"/>
        </authorList>
    </citation>
    <scope>IDENTIFICATION</scope>
</reference>
<organism evidence="6 7">
    <name type="scientific">Physcomitrium patens</name>
    <name type="common">Spreading-leaved earth moss</name>
    <name type="synonym">Physcomitrella patens</name>
    <dbReference type="NCBI Taxonomy" id="3218"/>
    <lineage>
        <taxon>Eukaryota</taxon>
        <taxon>Viridiplantae</taxon>
        <taxon>Streptophyta</taxon>
        <taxon>Embryophyta</taxon>
        <taxon>Bryophyta</taxon>
        <taxon>Bryophytina</taxon>
        <taxon>Bryopsida</taxon>
        <taxon>Funariidae</taxon>
        <taxon>Funariales</taxon>
        <taxon>Funariaceae</taxon>
        <taxon>Physcomitrium</taxon>
    </lineage>
</organism>
<dbReference type="Pfam" id="PF17181">
    <property type="entry name" value="EPF"/>
    <property type="match status" value="1"/>
</dbReference>
<protein>
    <recommendedName>
        <fullName evidence="8">Epidermal patterning factor-like protein</fullName>
    </recommendedName>
</protein>
<evidence type="ECO:0000256" key="4">
    <source>
        <dbReference type="ARBA" id="ARBA00022729"/>
    </source>
</evidence>
<dbReference type="AlphaFoldDB" id="A0A7I4BRV4"/>
<evidence type="ECO:0000313" key="6">
    <source>
        <dbReference type="EnsemblPlants" id="Pp3c1_26030V3.3"/>
    </source>
</evidence>
<evidence type="ECO:0000256" key="3">
    <source>
        <dbReference type="ARBA" id="ARBA00022525"/>
    </source>
</evidence>
<evidence type="ECO:0000256" key="2">
    <source>
        <dbReference type="ARBA" id="ARBA00008127"/>
    </source>
</evidence>
<gene>
    <name evidence="6" type="primary">LOC112280042</name>
</gene>
<evidence type="ECO:0000256" key="5">
    <source>
        <dbReference type="ARBA" id="ARBA00023157"/>
    </source>
</evidence>
<dbReference type="Gramene" id="Pp3c1_26030V3.3">
    <property type="protein sequence ID" value="Pp3c1_26030V3.3"/>
    <property type="gene ID" value="Pp3c1_26030"/>
</dbReference>
<evidence type="ECO:0000313" key="7">
    <source>
        <dbReference type="Proteomes" id="UP000006727"/>
    </source>
</evidence>
<comment type="subcellular location">
    <subcellularLocation>
        <location evidence="1">Secreted</location>
    </subcellularLocation>
</comment>
<comment type="similarity">
    <text evidence="2">Belongs to the plant cysteine rich small secretory peptide family. Epidermal patterning factor subfamily.</text>
</comment>
<dbReference type="PANTHER" id="PTHR33109">
    <property type="entry name" value="EPIDERMAL PATTERNING FACTOR-LIKE PROTEIN 4"/>
    <property type="match status" value="1"/>
</dbReference>
<evidence type="ECO:0000256" key="1">
    <source>
        <dbReference type="ARBA" id="ARBA00004613"/>
    </source>
</evidence>
<evidence type="ECO:0008006" key="8">
    <source>
        <dbReference type="Google" id="ProtNLM"/>
    </source>
</evidence>
<dbReference type="GO" id="GO:0010374">
    <property type="term" value="P:stomatal complex development"/>
    <property type="evidence" value="ECO:0007669"/>
    <property type="project" value="InterPro"/>
</dbReference>
<dbReference type="GO" id="GO:0005576">
    <property type="term" value="C:extracellular region"/>
    <property type="evidence" value="ECO:0007669"/>
    <property type="project" value="UniProtKB-SubCell"/>
</dbReference>
<proteinExistence type="inferred from homology"/>
<reference evidence="6 7" key="2">
    <citation type="journal article" date="2018" name="Plant J.">
        <title>The Physcomitrella patens chromosome-scale assembly reveals moss genome structure and evolution.</title>
        <authorList>
            <person name="Lang D."/>
            <person name="Ullrich K.K."/>
            <person name="Murat F."/>
            <person name="Fuchs J."/>
            <person name="Jenkins J."/>
            <person name="Haas F.B."/>
            <person name="Piednoel M."/>
            <person name="Gundlach H."/>
            <person name="Van Bel M."/>
            <person name="Meyberg R."/>
            <person name="Vives C."/>
            <person name="Morata J."/>
            <person name="Symeonidi A."/>
            <person name="Hiss M."/>
            <person name="Muchero W."/>
            <person name="Kamisugi Y."/>
            <person name="Saleh O."/>
            <person name="Blanc G."/>
            <person name="Decker E.L."/>
            <person name="van Gessel N."/>
            <person name="Grimwood J."/>
            <person name="Hayes R.D."/>
            <person name="Graham S.W."/>
            <person name="Gunter L.E."/>
            <person name="McDaniel S.F."/>
            <person name="Hoernstein S.N.W."/>
            <person name="Larsson A."/>
            <person name="Li F.W."/>
            <person name="Perroud P.F."/>
            <person name="Phillips J."/>
            <person name="Ranjan P."/>
            <person name="Rokshar D.S."/>
            <person name="Rothfels C.J."/>
            <person name="Schneider L."/>
            <person name="Shu S."/>
            <person name="Stevenson D.W."/>
            <person name="Thummler F."/>
            <person name="Tillich M."/>
            <person name="Villarreal Aguilar J.C."/>
            <person name="Widiez T."/>
            <person name="Wong G.K."/>
            <person name="Wymore A."/>
            <person name="Zhang Y."/>
            <person name="Zimmer A.D."/>
            <person name="Quatrano R.S."/>
            <person name="Mayer K.F.X."/>
            <person name="Goodstein D."/>
            <person name="Casacuberta J.M."/>
            <person name="Vandepoele K."/>
            <person name="Reski R."/>
            <person name="Cuming A.C."/>
            <person name="Tuskan G.A."/>
            <person name="Maumus F."/>
            <person name="Salse J."/>
            <person name="Schmutz J."/>
            <person name="Rensing S.A."/>
        </authorList>
    </citation>
    <scope>NUCLEOTIDE SEQUENCE [LARGE SCALE GENOMIC DNA]</scope>
    <source>
        <strain evidence="6 7">cv. Gransden 2004</strain>
    </source>
</reference>
<keyword evidence="4" id="KW-0732">Signal</keyword>